<dbReference type="EMBL" id="CM026426">
    <property type="protein sequence ID" value="KAG0574096.1"/>
    <property type="molecule type" value="Genomic_DNA"/>
</dbReference>
<name>A0A8T0HTC5_CERPU</name>
<protein>
    <submittedName>
        <fullName evidence="1">Uncharacterized protein</fullName>
    </submittedName>
</protein>
<dbReference type="AlphaFoldDB" id="A0A8T0HTC5"/>
<organism evidence="1 2">
    <name type="scientific">Ceratodon purpureus</name>
    <name type="common">Fire moss</name>
    <name type="synonym">Dicranum purpureum</name>
    <dbReference type="NCBI Taxonomy" id="3225"/>
    <lineage>
        <taxon>Eukaryota</taxon>
        <taxon>Viridiplantae</taxon>
        <taxon>Streptophyta</taxon>
        <taxon>Embryophyta</taxon>
        <taxon>Bryophyta</taxon>
        <taxon>Bryophytina</taxon>
        <taxon>Bryopsida</taxon>
        <taxon>Dicranidae</taxon>
        <taxon>Pseudoditrichales</taxon>
        <taxon>Ditrichaceae</taxon>
        <taxon>Ceratodon</taxon>
    </lineage>
</organism>
<gene>
    <name evidence="1" type="ORF">KC19_VG233700</name>
</gene>
<proteinExistence type="predicted"/>
<accession>A0A8T0HTC5</accession>
<reference evidence="1" key="1">
    <citation type="submission" date="2020-06" db="EMBL/GenBank/DDBJ databases">
        <title>WGS assembly of Ceratodon purpureus strain R40.</title>
        <authorList>
            <person name="Carey S.B."/>
            <person name="Jenkins J."/>
            <person name="Shu S."/>
            <person name="Lovell J.T."/>
            <person name="Sreedasyam A."/>
            <person name="Maumus F."/>
            <person name="Tiley G.P."/>
            <person name="Fernandez-Pozo N."/>
            <person name="Barry K."/>
            <person name="Chen C."/>
            <person name="Wang M."/>
            <person name="Lipzen A."/>
            <person name="Daum C."/>
            <person name="Saski C.A."/>
            <person name="Payton A.C."/>
            <person name="Mcbreen J.C."/>
            <person name="Conrad R.E."/>
            <person name="Kollar L.M."/>
            <person name="Olsson S."/>
            <person name="Huttunen S."/>
            <person name="Landis J.B."/>
            <person name="Wickett N.J."/>
            <person name="Johnson M.G."/>
            <person name="Rensing S.A."/>
            <person name="Grimwood J."/>
            <person name="Schmutz J."/>
            <person name="Mcdaniel S.F."/>
        </authorList>
    </citation>
    <scope>NUCLEOTIDE SEQUENCE</scope>
    <source>
        <strain evidence="1">R40</strain>
    </source>
</reference>
<evidence type="ECO:0000313" key="1">
    <source>
        <dbReference type="EMBL" id="KAG0574096.1"/>
    </source>
</evidence>
<dbReference type="Proteomes" id="UP000822688">
    <property type="component" value="Chromosome V"/>
</dbReference>
<sequence length="121" mass="13658">MSKLTFNIQRLTLKSSLKAAKPTYTNLTSLLASKTKPASNQIPKPAIISTANASLYLDQLQKERQTHYVVIQIDSKFLSASKIFLLKLIELNMGTHQKLPNLRIPNPIIRTPKMHSFTLEL</sequence>
<keyword evidence="2" id="KW-1185">Reference proteome</keyword>
<comment type="caution">
    <text evidence="1">The sequence shown here is derived from an EMBL/GenBank/DDBJ whole genome shotgun (WGS) entry which is preliminary data.</text>
</comment>
<evidence type="ECO:0000313" key="2">
    <source>
        <dbReference type="Proteomes" id="UP000822688"/>
    </source>
</evidence>